<name>A0A0F0CR55_9BACT</name>
<organism evidence="1 2">
    <name type="scientific">Candidatus Omnitrophus magneticus</name>
    <dbReference type="NCBI Taxonomy" id="1609969"/>
    <lineage>
        <taxon>Bacteria</taxon>
        <taxon>Pseudomonadati</taxon>
        <taxon>Candidatus Omnitrophota</taxon>
        <taxon>Candidatus Omnitrophus</taxon>
    </lineage>
</organism>
<gene>
    <name evidence="1" type="ORF">OMAG_002131</name>
</gene>
<accession>A0A0F0CR55</accession>
<dbReference type="Proteomes" id="UP000033428">
    <property type="component" value="Unassembled WGS sequence"/>
</dbReference>
<dbReference type="AlphaFoldDB" id="A0A0F0CR55"/>
<dbReference type="EMBL" id="JYNY01000421">
    <property type="protein sequence ID" value="KJJ84001.1"/>
    <property type="molecule type" value="Genomic_DNA"/>
</dbReference>
<protein>
    <submittedName>
        <fullName evidence="1">Uncharacterized protein</fullName>
    </submittedName>
</protein>
<evidence type="ECO:0000313" key="1">
    <source>
        <dbReference type="EMBL" id="KJJ84001.1"/>
    </source>
</evidence>
<feature type="non-terminal residue" evidence="1">
    <location>
        <position position="1"/>
    </location>
</feature>
<proteinExistence type="predicted"/>
<reference evidence="1 2" key="1">
    <citation type="submission" date="2015-02" db="EMBL/GenBank/DDBJ databases">
        <title>Single-cell genomics of uncultivated deep-branching MTB reveals a conserved set of magnetosome genes.</title>
        <authorList>
            <person name="Kolinko S."/>
            <person name="Richter M."/>
            <person name="Glockner F.O."/>
            <person name="Brachmann A."/>
            <person name="Schuler D."/>
        </authorList>
    </citation>
    <scope>NUCLEOTIDE SEQUENCE [LARGE SCALE GENOMIC DNA]</scope>
    <source>
        <strain evidence="1">SKK-01</strain>
    </source>
</reference>
<evidence type="ECO:0000313" key="2">
    <source>
        <dbReference type="Proteomes" id="UP000033428"/>
    </source>
</evidence>
<sequence>YNAEAEGYWWFKQQRYVGTPPNGAPMQSVLPAPQLHNFPTFGFRGSFDPPEAWAIAFERG</sequence>
<keyword evidence="2" id="KW-1185">Reference proteome</keyword>
<comment type="caution">
    <text evidence="1">The sequence shown here is derived from an EMBL/GenBank/DDBJ whole genome shotgun (WGS) entry which is preliminary data.</text>
</comment>